<evidence type="ECO:0000313" key="2">
    <source>
        <dbReference type="EMBL" id="MCZ0857333.1"/>
    </source>
</evidence>
<protein>
    <submittedName>
        <fullName evidence="2">Carboxymuconolactone decarboxylase family protein</fullName>
    </submittedName>
</protein>
<dbReference type="Gene3D" id="1.20.1290.10">
    <property type="entry name" value="AhpD-like"/>
    <property type="match status" value="1"/>
</dbReference>
<dbReference type="InterPro" id="IPR029032">
    <property type="entry name" value="AhpD-like"/>
</dbReference>
<dbReference type="PANTHER" id="PTHR33570:SF2">
    <property type="entry name" value="CARBOXYMUCONOLACTONE DECARBOXYLASE-LIKE DOMAIN-CONTAINING PROTEIN"/>
    <property type="match status" value="1"/>
</dbReference>
<dbReference type="RefSeq" id="WP_268916947.1">
    <property type="nucleotide sequence ID" value="NZ_JAPTMY010000007.1"/>
</dbReference>
<reference evidence="2" key="1">
    <citation type="submission" date="2022-10" db="EMBL/GenBank/DDBJ databases">
        <title>Genome sequence of Actinomyces israelii ATCC 10048.</title>
        <authorList>
            <person name="Watt R.M."/>
            <person name="Tong W.M."/>
        </authorList>
    </citation>
    <scope>NUCLEOTIDE SEQUENCE</scope>
    <source>
        <strain evidence="2">ATCC 10048</strain>
    </source>
</reference>
<dbReference type="Proteomes" id="UP001072034">
    <property type="component" value="Unassembled WGS sequence"/>
</dbReference>
<organism evidence="2 3">
    <name type="scientific">Actinomyces israelii</name>
    <dbReference type="NCBI Taxonomy" id="1659"/>
    <lineage>
        <taxon>Bacteria</taxon>
        <taxon>Bacillati</taxon>
        <taxon>Actinomycetota</taxon>
        <taxon>Actinomycetes</taxon>
        <taxon>Actinomycetales</taxon>
        <taxon>Actinomycetaceae</taxon>
        <taxon>Actinomyces</taxon>
    </lineage>
</organism>
<dbReference type="InterPro" id="IPR052512">
    <property type="entry name" value="4CMD/NDH-1_regulator"/>
</dbReference>
<evidence type="ECO:0000313" key="3">
    <source>
        <dbReference type="Proteomes" id="UP001072034"/>
    </source>
</evidence>
<feature type="domain" description="Carboxymuconolactone decarboxylase-like" evidence="1">
    <location>
        <begin position="165"/>
        <end position="238"/>
    </location>
</feature>
<dbReference type="EMBL" id="JAPTMY010000007">
    <property type="protein sequence ID" value="MCZ0857333.1"/>
    <property type="molecule type" value="Genomic_DNA"/>
</dbReference>
<evidence type="ECO:0000259" key="1">
    <source>
        <dbReference type="Pfam" id="PF02627"/>
    </source>
</evidence>
<dbReference type="Pfam" id="PF02627">
    <property type="entry name" value="CMD"/>
    <property type="match status" value="2"/>
</dbReference>
<dbReference type="InterPro" id="IPR003779">
    <property type="entry name" value="CMD-like"/>
</dbReference>
<feature type="domain" description="Carboxymuconolactone decarboxylase-like" evidence="1">
    <location>
        <begin position="26"/>
        <end position="109"/>
    </location>
</feature>
<keyword evidence="3" id="KW-1185">Reference proteome</keyword>
<comment type="caution">
    <text evidence="2">The sequence shown here is derived from an EMBL/GenBank/DDBJ whole genome shotgun (WGS) entry which is preliminary data.</text>
</comment>
<dbReference type="SUPFAM" id="SSF69118">
    <property type="entry name" value="AhpD-like"/>
    <property type="match status" value="1"/>
</dbReference>
<proteinExistence type="predicted"/>
<gene>
    <name evidence="2" type="ORF">OHJ16_04660</name>
</gene>
<accession>A0ABT4I6G8</accession>
<dbReference type="PANTHER" id="PTHR33570">
    <property type="entry name" value="4-CARBOXYMUCONOLACTONE DECARBOXYLASE FAMILY PROTEIN"/>
    <property type="match status" value="1"/>
</dbReference>
<sequence>MALTPEARQTFARLFGAEPEPHPTDPELYEILQNQIFGEVFATGVLTDGERELLTVTVLAAMQTLPQLAAHVKVALNVGVAPLEMREAIYQCAPYIGYPKALNAAATANEVLTAAGVGLPLPDAATVAHEQREAAGAAIQAPLYGDEVKAVFSALPEPFDRVVPHLLTSGAFGDMETRDGLDVATRELVSLVAVAALGAAAQLRPHVAGAIRAGNTRQKVAAALVQVLPYIGGPYALSGLVLVAGYDESASSEAYR</sequence>
<name>A0ABT4I6G8_9ACTO</name>